<sequence>MNTNQWLTCYANSKLRSLVCSRVLGFERRPPEIRHRHRHRRLIIFRFSLQSQLFRQLNLPGGKDVDAGEEEVNEGF</sequence>
<accession>A0ACB8XH56</accession>
<dbReference type="Proteomes" id="UP001055879">
    <property type="component" value="Linkage Group LG18"/>
</dbReference>
<comment type="caution">
    <text evidence="1">The sequence shown here is derived from an EMBL/GenBank/DDBJ whole genome shotgun (WGS) entry which is preliminary data.</text>
</comment>
<reference evidence="2" key="1">
    <citation type="journal article" date="2022" name="Mol. Ecol. Resour.">
        <title>The genomes of chicory, endive, great burdock and yacon provide insights into Asteraceae palaeo-polyploidization history and plant inulin production.</title>
        <authorList>
            <person name="Fan W."/>
            <person name="Wang S."/>
            <person name="Wang H."/>
            <person name="Wang A."/>
            <person name="Jiang F."/>
            <person name="Liu H."/>
            <person name="Zhao H."/>
            <person name="Xu D."/>
            <person name="Zhang Y."/>
        </authorList>
    </citation>
    <scope>NUCLEOTIDE SEQUENCE [LARGE SCALE GENOMIC DNA]</scope>
    <source>
        <strain evidence="2">cv. Niubang</strain>
    </source>
</reference>
<evidence type="ECO:0000313" key="1">
    <source>
        <dbReference type="EMBL" id="KAI3665895.1"/>
    </source>
</evidence>
<reference evidence="1 2" key="2">
    <citation type="journal article" date="2022" name="Mol. Ecol. Resour.">
        <title>The genomes of chicory, endive, great burdock and yacon provide insights into Asteraceae paleo-polyploidization history and plant inulin production.</title>
        <authorList>
            <person name="Fan W."/>
            <person name="Wang S."/>
            <person name="Wang H."/>
            <person name="Wang A."/>
            <person name="Jiang F."/>
            <person name="Liu H."/>
            <person name="Zhao H."/>
            <person name="Xu D."/>
            <person name="Zhang Y."/>
        </authorList>
    </citation>
    <scope>NUCLEOTIDE SEQUENCE [LARGE SCALE GENOMIC DNA]</scope>
    <source>
        <strain evidence="2">cv. Niubang</strain>
    </source>
</reference>
<organism evidence="1 2">
    <name type="scientific">Arctium lappa</name>
    <name type="common">Greater burdock</name>
    <name type="synonym">Lappa major</name>
    <dbReference type="NCBI Taxonomy" id="4217"/>
    <lineage>
        <taxon>Eukaryota</taxon>
        <taxon>Viridiplantae</taxon>
        <taxon>Streptophyta</taxon>
        <taxon>Embryophyta</taxon>
        <taxon>Tracheophyta</taxon>
        <taxon>Spermatophyta</taxon>
        <taxon>Magnoliopsida</taxon>
        <taxon>eudicotyledons</taxon>
        <taxon>Gunneridae</taxon>
        <taxon>Pentapetalae</taxon>
        <taxon>asterids</taxon>
        <taxon>campanulids</taxon>
        <taxon>Asterales</taxon>
        <taxon>Asteraceae</taxon>
        <taxon>Carduoideae</taxon>
        <taxon>Cardueae</taxon>
        <taxon>Arctiinae</taxon>
        <taxon>Arctium</taxon>
    </lineage>
</organism>
<name>A0ACB8XH56_ARCLA</name>
<dbReference type="EMBL" id="CM042064">
    <property type="protein sequence ID" value="KAI3665895.1"/>
    <property type="molecule type" value="Genomic_DNA"/>
</dbReference>
<evidence type="ECO:0000313" key="2">
    <source>
        <dbReference type="Proteomes" id="UP001055879"/>
    </source>
</evidence>
<keyword evidence="2" id="KW-1185">Reference proteome</keyword>
<proteinExistence type="predicted"/>
<gene>
    <name evidence="1" type="ORF">L6452_44530</name>
</gene>
<protein>
    <submittedName>
        <fullName evidence="1">Uncharacterized protein</fullName>
    </submittedName>
</protein>